<accession>A0A1X3CY16</accession>
<feature type="domain" description="Helicase ATP-binding" evidence="1">
    <location>
        <begin position="3"/>
        <end position="258"/>
    </location>
</feature>
<dbReference type="GO" id="GO:0003677">
    <property type="term" value="F:DNA binding"/>
    <property type="evidence" value="ECO:0007669"/>
    <property type="project" value="InterPro"/>
</dbReference>
<dbReference type="Gene3D" id="3.40.50.300">
    <property type="entry name" value="P-loop containing nucleotide triphosphate hydrolases"/>
    <property type="match status" value="2"/>
</dbReference>
<dbReference type="GO" id="GO:0015668">
    <property type="term" value="F:type III site-specific deoxyribonuclease activity"/>
    <property type="evidence" value="ECO:0007669"/>
    <property type="project" value="InterPro"/>
</dbReference>
<dbReference type="OrthoDB" id="9804145at2"/>
<dbReference type="GO" id="GO:0005524">
    <property type="term" value="F:ATP binding"/>
    <property type="evidence" value="ECO:0007669"/>
    <property type="project" value="InterPro"/>
</dbReference>
<dbReference type="KEGG" id="nci:NCTC10296_01333"/>
<dbReference type="GO" id="GO:0005829">
    <property type="term" value="C:cytosol"/>
    <property type="evidence" value="ECO:0007669"/>
    <property type="project" value="TreeGrafter"/>
</dbReference>
<dbReference type="PANTHER" id="PTHR47396:SF1">
    <property type="entry name" value="ATP-DEPENDENT HELICASE IRC3-RELATED"/>
    <property type="match status" value="1"/>
</dbReference>
<dbReference type="InterPro" id="IPR050742">
    <property type="entry name" value="Helicase_Restrict-Modif_Enz"/>
</dbReference>
<dbReference type="EMBL" id="LR134313">
    <property type="protein sequence ID" value="VEF01477.1"/>
    <property type="molecule type" value="Genomic_DNA"/>
</dbReference>
<evidence type="ECO:0000259" key="1">
    <source>
        <dbReference type="SMART" id="SM00487"/>
    </source>
</evidence>
<dbReference type="Pfam" id="PF04851">
    <property type="entry name" value="ResIII"/>
    <property type="match status" value="1"/>
</dbReference>
<keyword evidence="3" id="KW-1185">Reference proteome</keyword>
<evidence type="ECO:0000313" key="2">
    <source>
        <dbReference type="EMBL" id="VEF01477.1"/>
    </source>
</evidence>
<dbReference type="InterPro" id="IPR006935">
    <property type="entry name" value="Helicase/UvrB_N"/>
</dbReference>
<name>A0A1X3CY16_9NEIS</name>
<dbReference type="InterPro" id="IPR045572">
    <property type="entry name" value="RE_endonuc_C"/>
</dbReference>
<dbReference type="InterPro" id="IPR014001">
    <property type="entry name" value="Helicase_ATP-bd"/>
</dbReference>
<dbReference type="Pfam" id="PF19778">
    <property type="entry name" value="RE_endonuc"/>
    <property type="match status" value="1"/>
</dbReference>
<dbReference type="AlphaFoldDB" id="A0A1X3CY16"/>
<sequence length="882" mass="100950">MELKFEQLDYQLDAVNAVLRLFEGEPNRKQDFELQSGSAGRFVANELALDWESIGRNLNTIQAEKGLSETDIGEHGLNFSVEMETGTGKTYVYLRTIFELNRQYGWTKFVIVVPSVAIREGVLQTLRSTRTHFADLFDKPVMNYAEYSSSRLSALRSFAVNDNIEILVINIQSFEKDLNVINQVNESGDAPITQISQTRPIVIIDEPQNMETEGRLKAIESLNPLFTLRYSATHKASRHKIYSLNPVQAYNLKLVKQIEVFSVTAQNDVNGAYIKLLEVFYPPNTKKPKAKLEIHYQDKKQTKKKTVSVKSGDDLFEISGGNEAYRDGFRINEIKFDLQEIDLSDGRTIERGSGGVMRDEIIKMQIHHTVAEHLKKEKRLKAYGIKVLSLFFIDKVENYRTAAGEAGKFALWFEEIYTKLSGGENPEGVHNGYFSQDKQGRLKNTNGTTQADNDTYHLIMRDKETLLSFDSPLRFIFSHSALKEGWDNPNVFQICTLNESNSPIKKRQEIGRGLRLAVNQSGVRVRDEKVNVLTVIPNESYEHFAATLQQEYQDECGITFASDNIKNAARKKTVRYRKDFTLDPAFQAVWQKLSRKPRYRVNFDTAALIESAAETVRRMPEIQKPKIQMHKARIRQSQTDGVWAEETAGRSLTVEAEWAIPDVLGAIQKKTGLTRRTVYEILVHSDRLPDLPGNPQRFIDLAADKINVALQNLMVKGIRYDISEDERYRQSLMEKWRDMEANGTEFYENGYTFEVGRQEKTISENYIPLDSAVEQNFARDCENYDDDTLGKIPFYFKLPKWFKIPTPLGNYNPDWAVVAETGKQAFFVAETKGTAKGIQAGVDKDQLRYSERLKIEYAEKYFAGVQDLEYREVEKLDELNSG</sequence>
<dbReference type="RefSeq" id="WP_085416431.1">
    <property type="nucleotide sequence ID" value="NZ_CAUJPY010000006.1"/>
</dbReference>
<dbReference type="PANTHER" id="PTHR47396">
    <property type="entry name" value="TYPE I RESTRICTION ENZYME ECOKI R PROTEIN"/>
    <property type="match status" value="1"/>
</dbReference>
<dbReference type="SMART" id="SM00487">
    <property type="entry name" value="DEXDc"/>
    <property type="match status" value="1"/>
</dbReference>
<organism evidence="2 3">
    <name type="scientific">Neisseria canis</name>
    <dbReference type="NCBI Taxonomy" id="493"/>
    <lineage>
        <taxon>Bacteria</taxon>
        <taxon>Pseudomonadati</taxon>
        <taxon>Pseudomonadota</taxon>
        <taxon>Betaproteobacteria</taxon>
        <taxon>Neisseriales</taxon>
        <taxon>Neisseriaceae</taxon>
        <taxon>Neisseria</taxon>
    </lineage>
</organism>
<protein>
    <submittedName>
        <fullName evidence="2">Type III restriction enzyme</fullName>
    </submittedName>
</protein>
<evidence type="ECO:0000313" key="3">
    <source>
        <dbReference type="Proteomes" id="UP000279284"/>
    </source>
</evidence>
<dbReference type="InterPro" id="IPR027417">
    <property type="entry name" value="P-loop_NTPase"/>
</dbReference>
<reference evidence="2 3" key="1">
    <citation type="submission" date="2018-12" db="EMBL/GenBank/DDBJ databases">
        <authorList>
            <consortium name="Pathogen Informatics"/>
        </authorList>
    </citation>
    <scope>NUCLEOTIDE SEQUENCE [LARGE SCALE GENOMIC DNA]</scope>
    <source>
        <strain evidence="2 3">NCTC10296</strain>
    </source>
</reference>
<dbReference type="Proteomes" id="UP000279284">
    <property type="component" value="Chromosome"/>
</dbReference>
<proteinExistence type="predicted"/>
<gene>
    <name evidence="2" type="ORF">NCTC10296_01333</name>
</gene>
<dbReference type="REBASE" id="287128">
    <property type="entry name" value="Nca10296ORF1334P"/>
</dbReference>
<dbReference type="SUPFAM" id="SSF52540">
    <property type="entry name" value="P-loop containing nucleoside triphosphate hydrolases"/>
    <property type="match status" value="2"/>
</dbReference>